<dbReference type="Gene3D" id="1.10.287.130">
    <property type="match status" value="1"/>
</dbReference>
<protein>
    <recommendedName>
        <fullName evidence="3">histidine kinase</fullName>
        <ecNumber evidence="3">2.7.13.3</ecNumber>
    </recommendedName>
</protein>
<evidence type="ECO:0000256" key="3">
    <source>
        <dbReference type="ARBA" id="ARBA00012438"/>
    </source>
</evidence>
<dbReference type="EC" id="2.7.13.3" evidence="3"/>
<dbReference type="SMART" id="SM00388">
    <property type="entry name" value="HisKA"/>
    <property type="match status" value="1"/>
</dbReference>
<keyword evidence="7" id="KW-0902">Two-component regulatory system</keyword>
<dbReference type="Proteomes" id="UP000664303">
    <property type="component" value="Unassembled WGS sequence"/>
</dbReference>
<dbReference type="GO" id="GO:0000155">
    <property type="term" value="F:phosphorelay sensor kinase activity"/>
    <property type="evidence" value="ECO:0007669"/>
    <property type="project" value="InterPro"/>
</dbReference>
<dbReference type="SUPFAM" id="SSF47384">
    <property type="entry name" value="Homodimeric domain of signal transducing histidine kinase"/>
    <property type="match status" value="1"/>
</dbReference>
<dbReference type="EMBL" id="JAFKCZ010000006">
    <property type="protein sequence ID" value="MBN7796943.1"/>
    <property type="molecule type" value="Genomic_DNA"/>
</dbReference>
<keyword evidence="4" id="KW-0597">Phosphoprotein</keyword>
<evidence type="ECO:0000256" key="2">
    <source>
        <dbReference type="ARBA" id="ARBA00004141"/>
    </source>
</evidence>
<feature type="domain" description="Signal transduction histidine kinase dimerisation/phosphoacceptor" evidence="11">
    <location>
        <begin position="214"/>
        <end position="279"/>
    </location>
</feature>
<dbReference type="AlphaFoldDB" id="A0A939DEV0"/>
<evidence type="ECO:0000313" key="13">
    <source>
        <dbReference type="Proteomes" id="UP000664303"/>
    </source>
</evidence>
<comment type="catalytic activity">
    <reaction evidence="1">
        <text>ATP + protein L-histidine = ADP + protein N-phospho-L-histidine.</text>
        <dbReference type="EC" id="2.7.13.3"/>
    </reaction>
</comment>
<keyword evidence="5" id="KW-0808">Transferase</keyword>
<evidence type="ECO:0000256" key="6">
    <source>
        <dbReference type="ARBA" id="ARBA00022777"/>
    </source>
</evidence>
<evidence type="ECO:0000259" key="11">
    <source>
        <dbReference type="SMART" id="SM00388"/>
    </source>
</evidence>
<keyword evidence="10" id="KW-0812">Transmembrane</keyword>
<dbReference type="Pfam" id="PF00512">
    <property type="entry name" value="HisKA"/>
    <property type="match status" value="1"/>
</dbReference>
<proteinExistence type="predicted"/>
<keyword evidence="8 10" id="KW-0472">Membrane</keyword>
<dbReference type="PANTHER" id="PTHR45436:SF15">
    <property type="entry name" value="SENSOR HISTIDINE KINASE CUSS"/>
    <property type="match status" value="1"/>
</dbReference>
<keyword evidence="10" id="KW-1133">Transmembrane helix</keyword>
<dbReference type="RefSeq" id="WP_206560381.1">
    <property type="nucleotide sequence ID" value="NZ_JAFKCZ010000006.1"/>
</dbReference>
<keyword evidence="9" id="KW-0175">Coiled coil</keyword>
<evidence type="ECO:0000256" key="9">
    <source>
        <dbReference type="SAM" id="Coils"/>
    </source>
</evidence>
<dbReference type="InterPro" id="IPR003661">
    <property type="entry name" value="HisK_dim/P_dom"/>
</dbReference>
<gene>
    <name evidence="12" type="ORF">JYP50_10090</name>
</gene>
<accession>A0A939DEV0</accession>
<dbReference type="InterPro" id="IPR036890">
    <property type="entry name" value="HATPase_C_sf"/>
</dbReference>
<feature type="coiled-coil region" evidence="9">
    <location>
        <begin position="195"/>
        <end position="222"/>
    </location>
</feature>
<comment type="caution">
    <text evidence="12">The sequence shown here is derived from an EMBL/GenBank/DDBJ whole genome shotgun (WGS) entry which is preliminary data.</text>
</comment>
<evidence type="ECO:0000256" key="8">
    <source>
        <dbReference type="ARBA" id="ARBA00023136"/>
    </source>
</evidence>
<evidence type="ECO:0000256" key="7">
    <source>
        <dbReference type="ARBA" id="ARBA00023012"/>
    </source>
</evidence>
<feature type="transmembrane region" description="Helical" evidence="10">
    <location>
        <begin position="21"/>
        <end position="44"/>
    </location>
</feature>
<dbReference type="Gene3D" id="3.30.565.10">
    <property type="entry name" value="Histidine kinase-like ATPase, C-terminal domain"/>
    <property type="match status" value="1"/>
</dbReference>
<organism evidence="12 13">
    <name type="scientific">Parahaliea mediterranea</name>
    <dbReference type="NCBI Taxonomy" id="651086"/>
    <lineage>
        <taxon>Bacteria</taxon>
        <taxon>Pseudomonadati</taxon>
        <taxon>Pseudomonadota</taxon>
        <taxon>Gammaproteobacteria</taxon>
        <taxon>Cellvibrionales</taxon>
        <taxon>Halieaceae</taxon>
        <taxon>Parahaliea</taxon>
    </lineage>
</organism>
<comment type="subcellular location">
    <subcellularLocation>
        <location evidence="2">Membrane</location>
        <topology evidence="2">Multi-pass membrane protein</topology>
    </subcellularLocation>
</comment>
<evidence type="ECO:0000256" key="5">
    <source>
        <dbReference type="ARBA" id="ARBA00022679"/>
    </source>
</evidence>
<keyword evidence="13" id="KW-1185">Reference proteome</keyword>
<dbReference type="CDD" id="cd00082">
    <property type="entry name" value="HisKA"/>
    <property type="match status" value="1"/>
</dbReference>
<evidence type="ECO:0000256" key="1">
    <source>
        <dbReference type="ARBA" id="ARBA00000085"/>
    </source>
</evidence>
<name>A0A939DEV0_9GAMM</name>
<reference evidence="12" key="1">
    <citation type="submission" date="2021-02" db="EMBL/GenBank/DDBJ databases">
        <title>PHA producing bacteria isolated from coastal sediment in Guangdong, Shenzhen.</title>
        <authorList>
            <person name="Zheng W."/>
            <person name="Yu S."/>
            <person name="Huang Y."/>
        </authorList>
    </citation>
    <scope>NUCLEOTIDE SEQUENCE</scope>
    <source>
        <strain evidence="12">TN14-10</strain>
    </source>
</reference>
<dbReference type="PANTHER" id="PTHR45436">
    <property type="entry name" value="SENSOR HISTIDINE KINASE YKOH"/>
    <property type="match status" value="1"/>
</dbReference>
<dbReference type="SUPFAM" id="SSF55874">
    <property type="entry name" value="ATPase domain of HSP90 chaperone/DNA topoisomerase II/histidine kinase"/>
    <property type="match status" value="1"/>
</dbReference>
<keyword evidence="6 12" id="KW-0418">Kinase</keyword>
<dbReference type="InterPro" id="IPR036097">
    <property type="entry name" value="HisK_dim/P_sf"/>
</dbReference>
<evidence type="ECO:0000256" key="4">
    <source>
        <dbReference type="ARBA" id="ARBA00022553"/>
    </source>
</evidence>
<feature type="transmembrane region" description="Helical" evidence="10">
    <location>
        <begin position="135"/>
        <end position="154"/>
    </location>
</feature>
<evidence type="ECO:0000256" key="10">
    <source>
        <dbReference type="SAM" id="Phobius"/>
    </source>
</evidence>
<evidence type="ECO:0000313" key="12">
    <source>
        <dbReference type="EMBL" id="MBN7796943.1"/>
    </source>
</evidence>
<dbReference type="GO" id="GO:0005886">
    <property type="term" value="C:plasma membrane"/>
    <property type="evidence" value="ECO:0007669"/>
    <property type="project" value="TreeGrafter"/>
</dbReference>
<sequence length="410" mass="46052">MTWTKLLPSARPTLQRRLTTSISLLTVALFLLFSATTLFVTYSLEDAVYQEQLKQAQREIGSNSALPANMDFVEDLTRFNIEPAWPVLSVELGENTPFGEFTADGRHYHYRVVDGGFLLLDSTDIPIVKRALDDIFLILLVILLPALLITLWVARITSKHALKPFRQLSQMFIDRQPNSTVDAAQLNQIREQDVKQIACELLNALEQKAEVLEQQVAFSQGMAHELRTPLQVMTHSLELLGQTHDGLPTTSAFTRLTNSVTRMQRISSGLLWLTSTQDFSGNSDVEQTVRDTLGSLEALTVSHGIDIRINCHRPCEMPLPSEVLELIVINLLNNVIHHGKADGGQMRWDIEIDSRRVLFSNAVENVDPVNQNEQRFGVGLVLVEKLVQRFELAVDSQTEGDRFSIVISRG</sequence>
<dbReference type="InterPro" id="IPR050428">
    <property type="entry name" value="TCS_sensor_his_kinase"/>
</dbReference>